<dbReference type="AlphaFoldDB" id="A0A0K2UDW9"/>
<dbReference type="EMBL" id="HACA01019082">
    <property type="protein sequence ID" value="CDW36443.1"/>
    <property type="molecule type" value="Transcribed_RNA"/>
</dbReference>
<sequence>MNCLAYVQFEKITLDHDRRIFINSLQANGCLQDYHLRHWQVRNVAEEEDIRPKRQTGSGLVIQNRPG</sequence>
<proteinExistence type="predicted"/>
<accession>A0A0K2UDW9</accession>
<reference evidence="1" key="1">
    <citation type="submission" date="2014-05" db="EMBL/GenBank/DDBJ databases">
        <authorList>
            <person name="Chronopoulou M."/>
        </authorList>
    </citation>
    <scope>NUCLEOTIDE SEQUENCE</scope>
    <source>
        <tissue evidence="1">Whole organism</tissue>
    </source>
</reference>
<name>A0A0K2UDW9_LEPSM</name>
<protein>
    <submittedName>
        <fullName evidence="1">Uncharacterized protein</fullName>
    </submittedName>
</protein>
<evidence type="ECO:0000313" key="1">
    <source>
        <dbReference type="EMBL" id="CDW36443.1"/>
    </source>
</evidence>
<organism evidence="1">
    <name type="scientific">Lepeophtheirus salmonis</name>
    <name type="common">Salmon louse</name>
    <name type="synonym">Caligus salmonis</name>
    <dbReference type="NCBI Taxonomy" id="72036"/>
    <lineage>
        <taxon>Eukaryota</taxon>
        <taxon>Metazoa</taxon>
        <taxon>Ecdysozoa</taxon>
        <taxon>Arthropoda</taxon>
        <taxon>Crustacea</taxon>
        <taxon>Multicrustacea</taxon>
        <taxon>Hexanauplia</taxon>
        <taxon>Copepoda</taxon>
        <taxon>Siphonostomatoida</taxon>
        <taxon>Caligidae</taxon>
        <taxon>Lepeophtheirus</taxon>
    </lineage>
</organism>